<evidence type="ECO:0000313" key="1">
    <source>
        <dbReference type="EMBL" id="KAF6040510.1"/>
    </source>
</evidence>
<gene>
    <name evidence="1" type="ORF">EB796_001187</name>
</gene>
<protein>
    <submittedName>
        <fullName evidence="1">Uncharacterized protein</fullName>
    </submittedName>
</protein>
<evidence type="ECO:0000313" key="2">
    <source>
        <dbReference type="Proteomes" id="UP000593567"/>
    </source>
</evidence>
<organism evidence="1 2">
    <name type="scientific">Bugula neritina</name>
    <name type="common">Brown bryozoan</name>
    <name type="synonym">Sertularia neritina</name>
    <dbReference type="NCBI Taxonomy" id="10212"/>
    <lineage>
        <taxon>Eukaryota</taxon>
        <taxon>Metazoa</taxon>
        <taxon>Spiralia</taxon>
        <taxon>Lophotrochozoa</taxon>
        <taxon>Bryozoa</taxon>
        <taxon>Gymnolaemata</taxon>
        <taxon>Cheilostomatida</taxon>
        <taxon>Flustrina</taxon>
        <taxon>Buguloidea</taxon>
        <taxon>Bugulidae</taxon>
        <taxon>Bugula</taxon>
    </lineage>
</organism>
<sequence>MLVFALVDSMSDTTYITYNTIAKLNPDTMKTQIGLTTLTSNNKPIDCDIVTGLKVRAYRGTERHSLPPCYSHPTLPIDNTQIPTKQKLQTWPHLLPVADELPDSTNNIPVGLLISNTFMEAYRPQQILITSKKKNHLQSRQ</sequence>
<dbReference type="AlphaFoldDB" id="A0A7J7KQP6"/>
<comment type="caution">
    <text evidence="1">The sequence shown here is derived from an EMBL/GenBank/DDBJ whole genome shotgun (WGS) entry which is preliminary data.</text>
</comment>
<dbReference type="OrthoDB" id="6148231at2759"/>
<keyword evidence="2" id="KW-1185">Reference proteome</keyword>
<dbReference type="EMBL" id="VXIV02000137">
    <property type="protein sequence ID" value="KAF6040510.1"/>
    <property type="molecule type" value="Genomic_DNA"/>
</dbReference>
<dbReference type="Proteomes" id="UP000593567">
    <property type="component" value="Unassembled WGS sequence"/>
</dbReference>
<name>A0A7J7KQP6_BUGNE</name>
<dbReference type="PANTHER" id="PTHR47331">
    <property type="entry name" value="PHD-TYPE DOMAIN-CONTAINING PROTEIN"/>
    <property type="match status" value="1"/>
</dbReference>
<dbReference type="PANTHER" id="PTHR47331:SF5">
    <property type="entry name" value="RIBONUCLEASE H"/>
    <property type="match status" value="1"/>
</dbReference>
<reference evidence="1" key="1">
    <citation type="submission" date="2020-06" db="EMBL/GenBank/DDBJ databases">
        <title>Draft genome of Bugula neritina, a colonial animal packing powerful symbionts and potential medicines.</title>
        <authorList>
            <person name="Rayko M."/>
        </authorList>
    </citation>
    <scope>NUCLEOTIDE SEQUENCE [LARGE SCALE GENOMIC DNA]</scope>
    <source>
        <strain evidence="1">Kwan_BN1</strain>
    </source>
</reference>
<proteinExistence type="predicted"/>
<accession>A0A7J7KQP6</accession>